<evidence type="ECO:0000256" key="1">
    <source>
        <dbReference type="SAM" id="MobiDB-lite"/>
    </source>
</evidence>
<protein>
    <submittedName>
        <fullName evidence="2">Uncharacterized protein</fullName>
    </submittedName>
</protein>
<name>A0A094ZKT8_SCHHA</name>
<reference evidence="2" key="1">
    <citation type="journal article" date="2012" name="Nat. Genet.">
        <title>Whole-genome sequence of Schistosoma haematobium.</title>
        <authorList>
            <person name="Young N.D."/>
            <person name="Jex A.R."/>
            <person name="Li B."/>
            <person name="Liu S."/>
            <person name="Yang L."/>
            <person name="Xiong Z."/>
            <person name="Li Y."/>
            <person name="Cantacessi C."/>
            <person name="Hall R.S."/>
            <person name="Xu X."/>
            <person name="Chen F."/>
            <person name="Wu X."/>
            <person name="Zerlotini A."/>
            <person name="Oliveira G."/>
            <person name="Hofmann A."/>
            <person name="Zhang G."/>
            <person name="Fang X."/>
            <person name="Kang Y."/>
            <person name="Campbell B.E."/>
            <person name="Loukas A."/>
            <person name="Ranganathan S."/>
            <person name="Rollinson D."/>
            <person name="Rinaldi G."/>
            <person name="Brindley P.J."/>
            <person name="Yang H."/>
            <person name="Wang J."/>
            <person name="Wang J."/>
            <person name="Gasser R.B."/>
        </authorList>
    </citation>
    <scope>NUCLEOTIDE SEQUENCE [LARGE SCALE GENOMIC DNA]</scope>
</reference>
<feature type="compositionally biased region" description="Polar residues" evidence="1">
    <location>
        <begin position="177"/>
        <end position="190"/>
    </location>
</feature>
<gene>
    <name evidence="2" type="ORF">MS3_02823</name>
</gene>
<organism evidence="2">
    <name type="scientific">Schistosoma haematobium</name>
    <name type="common">Blood fluke</name>
    <dbReference type="NCBI Taxonomy" id="6185"/>
    <lineage>
        <taxon>Eukaryota</taxon>
        <taxon>Metazoa</taxon>
        <taxon>Spiralia</taxon>
        <taxon>Lophotrochozoa</taxon>
        <taxon>Platyhelminthes</taxon>
        <taxon>Trematoda</taxon>
        <taxon>Digenea</taxon>
        <taxon>Strigeidida</taxon>
        <taxon>Schistosomatoidea</taxon>
        <taxon>Schistosomatidae</taxon>
        <taxon>Schistosoma</taxon>
    </lineage>
</organism>
<accession>A0A094ZKT8</accession>
<evidence type="ECO:0000313" key="2">
    <source>
        <dbReference type="EMBL" id="KGB34602.1"/>
    </source>
</evidence>
<proteinExistence type="predicted"/>
<dbReference type="EMBL" id="KL250621">
    <property type="protein sequence ID" value="KGB34602.1"/>
    <property type="molecule type" value="Genomic_DNA"/>
</dbReference>
<dbReference type="AlphaFoldDB" id="A0A094ZKT8"/>
<feature type="region of interest" description="Disordered" evidence="1">
    <location>
        <begin position="171"/>
        <end position="190"/>
    </location>
</feature>
<sequence length="190" mass="22396">MRGVQPIHHLYVEDISRNSIGIDNPHQQQHHHQHQRSSTIPRIITDYNNCQYDQNDIHKRHHHRHYHTFNGRLLIKQQNKTDFDDETNDKDFDKSKISSIWPAINPNNRIRNSIQASNSSMNIDLSTIGHRSRGSKCQKQTQQQQYFTYPSARYSSGHRPPLCQNGHFPFELDPREYSSTNQSQEEINES</sequence>